<gene>
    <name evidence="2" type="ORF">FIBSPDRAFT_158858</name>
</gene>
<keyword evidence="3" id="KW-1185">Reference proteome</keyword>
<name>A0A166STL5_9AGAM</name>
<evidence type="ECO:0000313" key="3">
    <source>
        <dbReference type="Proteomes" id="UP000076532"/>
    </source>
</evidence>
<dbReference type="EMBL" id="KV417496">
    <property type="protein sequence ID" value="KZP29812.1"/>
    <property type="molecule type" value="Genomic_DNA"/>
</dbReference>
<organism evidence="2 3">
    <name type="scientific">Athelia psychrophila</name>
    <dbReference type="NCBI Taxonomy" id="1759441"/>
    <lineage>
        <taxon>Eukaryota</taxon>
        <taxon>Fungi</taxon>
        <taxon>Dikarya</taxon>
        <taxon>Basidiomycota</taxon>
        <taxon>Agaricomycotina</taxon>
        <taxon>Agaricomycetes</taxon>
        <taxon>Agaricomycetidae</taxon>
        <taxon>Atheliales</taxon>
        <taxon>Atheliaceae</taxon>
        <taxon>Athelia</taxon>
    </lineage>
</organism>
<evidence type="ECO:0000256" key="1">
    <source>
        <dbReference type="SAM" id="MobiDB-lite"/>
    </source>
</evidence>
<feature type="region of interest" description="Disordered" evidence="1">
    <location>
        <begin position="1"/>
        <end position="26"/>
    </location>
</feature>
<feature type="compositionally biased region" description="Low complexity" evidence="1">
    <location>
        <begin position="1"/>
        <end position="21"/>
    </location>
</feature>
<reference evidence="2 3" key="1">
    <citation type="journal article" date="2016" name="Mol. Biol. Evol.">
        <title>Comparative Genomics of Early-Diverging Mushroom-Forming Fungi Provides Insights into the Origins of Lignocellulose Decay Capabilities.</title>
        <authorList>
            <person name="Nagy L.G."/>
            <person name="Riley R."/>
            <person name="Tritt A."/>
            <person name="Adam C."/>
            <person name="Daum C."/>
            <person name="Floudas D."/>
            <person name="Sun H."/>
            <person name="Yadav J.S."/>
            <person name="Pangilinan J."/>
            <person name="Larsson K.H."/>
            <person name="Matsuura K."/>
            <person name="Barry K."/>
            <person name="Labutti K."/>
            <person name="Kuo R."/>
            <person name="Ohm R.A."/>
            <person name="Bhattacharya S.S."/>
            <person name="Shirouzu T."/>
            <person name="Yoshinaga Y."/>
            <person name="Martin F.M."/>
            <person name="Grigoriev I.V."/>
            <person name="Hibbett D.S."/>
        </authorList>
    </citation>
    <scope>NUCLEOTIDE SEQUENCE [LARGE SCALE GENOMIC DNA]</scope>
    <source>
        <strain evidence="2 3">CBS 109695</strain>
    </source>
</reference>
<proteinExistence type="predicted"/>
<sequence length="93" mass="9844">MATTSHSTARVTSSSSTSIPPARRRPPTAIVPVSALYLRENGPLLNFYCVDASATSASAEAGDAGALPRAAQHADVAQAPDSLWRWFLRMFGL</sequence>
<accession>A0A166STL5</accession>
<dbReference type="AlphaFoldDB" id="A0A166STL5"/>
<protein>
    <submittedName>
        <fullName evidence="2">Uncharacterized protein</fullName>
    </submittedName>
</protein>
<evidence type="ECO:0000313" key="2">
    <source>
        <dbReference type="EMBL" id="KZP29812.1"/>
    </source>
</evidence>
<dbReference type="Proteomes" id="UP000076532">
    <property type="component" value="Unassembled WGS sequence"/>
</dbReference>